<comment type="cofactor">
    <cofactor evidence="1 5">
        <name>pyridoxal 5'-phosphate</name>
        <dbReference type="ChEBI" id="CHEBI:597326"/>
    </cofactor>
</comment>
<protein>
    <submittedName>
        <fullName evidence="7">Pyridoxal phosphate-dependent acyltransferase</fullName>
    </submittedName>
</protein>
<evidence type="ECO:0000256" key="2">
    <source>
        <dbReference type="ARBA" id="ARBA00011738"/>
    </source>
</evidence>
<evidence type="ECO:0000259" key="6">
    <source>
        <dbReference type="Pfam" id="PF00155"/>
    </source>
</evidence>
<dbReference type="AlphaFoldDB" id="H5SQJ0"/>
<dbReference type="GO" id="GO:0016746">
    <property type="term" value="F:acyltransferase activity"/>
    <property type="evidence" value="ECO:0007669"/>
    <property type="project" value="UniProtKB-KW"/>
</dbReference>
<gene>
    <name evidence="7" type="ORF">HGMM_OP1C121</name>
</gene>
<dbReference type="InterPro" id="IPR004839">
    <property type="entry name" value="Aminotransferase_I/II_large"/>
</dbReference>
<dbReference type="Pfam" id="PF00155">
    <property type="entry name" value="Aminotran_1_2"/>
    <property type="match status" value="1"/>
</dbReference>
<dbReference type="FunFam" id="3.40.640.10:FF:000006">
    <property type="entry name" value="5-aminolevulinate synthase, mitochondrial"/>
    <property type="match status" value="1"/>
</dbReference>
<dbReference type="NCBIfam" id="TIGR01825">
    <property type="entry name" value="gly_Cac_T_rel"/>
    <property type="match status" value="1"/>
</dbReference>
<comment type="subunit">
    <text evidence="2">Homodimer.</text>
</comment>
<accession>H5SQJ0</accession>
<evidence type="ECO:0000313" key="7">
    <source>
        <dbReference type="EMBL" id="BAL58426.1"/>
    </source>
</evidence>
<reference evidence="7" key="1">
    <citation type="journal article" date="2005" name="Environ. Microbiol.">
        <title>Genetic and functional properties of uncultivated thermophilic crenarchaeotes from a subsurface gold mine as revealed by analysis of genome fragments.</title>
        <authorList>
            <person name="Nunoura T."/>
            <person name="Hirayama H."/>
            <person name="Takami H."/>
            <person name="Oida H."/>
            <person name="Nishi S."/>
            <person name="Shimamura S."/>
            <person name="Suzuki Y."/>
            <person name="Inagaki F."/>
            <person name="Takai K."/>
            <person name="Nealson K.H."/>
            <person name="Horikoshi K."/>
        </authorList>
    </citation>
    <scope>NUCLEOTIDE SEQUENCE</scope>
</reference>
<dbReference type="NCBIfam" id="NF005394">
    <property type="entry name" value="PRK06939.1"/>
    <property type="match status" value="1"/>
</dbReference>
<dbReference type="EMBL" id="AP011800">
    <property type="protein sequence ID" value="BAL58426.1"/>
    <property type="molecule type" value="Genomic_DNA"/>
</dbReference>
<dbReference type="Gene3D" id="3.40.640.10">
    <property type="entry name" value="Type I PLP-dependent aspartate aminotransferase-like (Major domain)"/>
    <property type="match status" value="1"/>
</dbReference>
<evidence type="ECO:0000256" key="5">
    <source>
        <dbReference type="RuleBase" id="RU003693"/>
    </source>
</evidence>
<sequence>MATPVRTDRLSFLDQELKNLEEQGFVWKPRTLQSEQRARAIFDGREVVNLSSNNYLGLTNHPKMREAAKRAIDQYGAGAGAVRPIAGTMTLHKQLEEKLARFKGVEATLVFQSGFAANLGTIQALVTKGDAIYSEELNHGSIIDGCRLSGAEILKWPHRNVDALRQLCKESRQKYRRALLVTDAVFSMDGDIAPLKELADVAEEFDLIFMVDDAHASGVLGRSGRGSVDHFGLHGRVDIQMGTLSKALGAMGGYIAGSKKLIEFLIQKARPWLLSTAHPPAVVAAAIAAVEILESPEGEQLVKKLWENATYFKRELQKLGFNTGASETPITPVIVGSSHNAKKLAQRLFEEGVFAQEIVFPMVARDKARVRTIVTAMHSKEDLDFALNAFKRVGKELGLI</sequence>
<name>H5SQJ0_ACEAU</name>
<keyword evidence="3 7" id="KW-0808">Transferase</keyword>
<dbReference type="PANTHER" id="PTHR13693">
    <property type="entry name" value="CLASS II AMINOTRANSFERASE/8-AMINO-7-OXONONANOATE SYNTHASE"/>
    <property type="match status" value="1"/>
</dbReference>
<dbReference type="PANTHER" id="PTHR13693:SF3">
    <property type="entry name" value="LD36009P"/>
    <property type="match status" value="1"/>
</dbReference>
<keyword evidence="4 5" id="KW-0663">Pyridoxal phosphate</keyword>
<keyword evidence="7" id="KW-0012">Acyltransferase</keyword>
<evidence type="ECO:0000256" key="4">
    <source>
        <dbReference type="ARBA" id="ARBA00022898"/>
    </source>
</evidence>
<organism evidence="7">
    <name type="scientific">Acetithermum autotrophicum</name>
    <dbReference type="NCBI Taxonomy" id="1446466"/>
    <lineage>
        <taxon>Bacteria</taxon>
        <taxon>Candidatus Bipolaricaulota</taxon>
        <taxon>Candidatus Acetithermum</taxon>
    </lineage>
</organism>
<dbReference type="InterPro" id="IPR015421">
    <property type="entry name" value="PyrdxlP-dep_Trfase_major"/>
</dbReference>
<dbReference type="InterPro" id="IPR010962">
    <property type="entry name" value="AONS_Archaea/Firmicutes"/>
</dbReference>
<dbReference type="Gene3D" id="3.90.1150.10">
    <property type="entry name" value="Aspartate Aminotransferase, domain 1"/>
    <property type="match status" value="1"/>
</dbReference>
<dbReference type="InterPro" id="IPR050087">
    <property type="entry name" value="AON_synthase_class-II"/>
</dbReference>
<dbReference type="GO" id="GO:0030170">
    <property type="term" value="F:pyridoxal phosphate binding"/>
    <property type="evidence" value="ECO:0007669"/>
    <property type="project" value="InterPro"/>
</dbReference>
<proteinExistence type="inferred from homology"/>
<feature type="domain" description="Aminotransferase class I/classII large" evidence="6">
    <location>
        <begin position="46"/>
        <end position="389"/>
    </location>
</feature>
<dbReference type="PROSITE" id="PS00599">
    <property type="entry name" value="AA_TRANSFER_CLASS_2"/>
    <property type="match status" value="1"/>
</dbReference>
<dbReference type="InterPro" id="IPR001917">
    <property type="entry name" value="Aminotrans_II_pyridoxalP_BS"/>
</dbReference>
<evidence type="ECO:0000256" key="3">
    <source>
        <dbReference type="ARBA" id="ARBA00022679"/>
    </source>
</evidence>
<reference evidence="7" key="2">
    <citation type="journal article" date="2012" name="PLoS ONE">
        <title>A Deeply Branching Thermophilic Bacterium with an Ancient Acetyl-CoA Pathway Dominates a Subsurface Ecosystem.</title>
        <authorList>
            <person name="Takami H."/>
            <person name="Noguchi H."/>
            <person name="Takaki Y."/>
            <person name="Uchiyama I."/>
            <person name="Toyoda A."/>
            <person name="Nishi S."/>
            <person name="Chee G.-J."/>
            <person name="Arai W."/>
            <person name="Nunoura T."/>
            <person name="Itoh T."/>
            <person name="Hattori M."/>
            <person name="Takai K."/>
        </authorList>
    </citation>
    <scope>NUCLEOTIDE SEQUENCE</scope>
</reference>
<evidence type="ECO:0000256" key="1">
    <source>
        <dbReference type="ARBA" id="ARBA00001933"/>
    </source>
</evidence>
<comment type="similarity">
    <text evidence="5">Belongs to the class-II pyridoxal-phosphate-dependent aminotransferase family.</text>
</comment>
<dbReference type="CDD" id="cd06454">
    <property type="entry name" value="KBL_like"/>
    <property type="match status" value="1"/>
</dbReference>
<dbReference type="InterPro" id="IPR015422">
    <property type="entry name" value="PyrdxlP-dep_Trfase_small"/>
</dbReference>
<dbReference type="InterPro" id="IPR015424">
    <property type="entry name" value="PyrdxlP-dep_Trfase"/>
</dbReference>
<dbReference type="SUPFAM" id="SSF53383">
    <property type="entry name" value="PLP-dependent transferases"/>
    <property type="match status" value="1"/>
</dbReference>